<feature type="compositionally biased region" description="Basic and acidic residues" evidence="1">
    <location>
        <begin position="198"/>
        <end position="213"/>
    </location>
</feature>
<feature type="compositionally biased region" description="Basic and acidic residues" evidence="1">
    <location>
        <begin position="224"/>
        <end position="234"/>
    </location>
</feature>
<feature type="compositionally biased region" description="Basic and acidic residues" evidence="1">
    <location>
        <begin position="1"/>
        <end position="11"/>
    </location>
</feature>
<reference evidence="2 3" key="1">
    <citation type="submission" date="2024-03" db="EMBL/GenBank/DDBJ databases">
        <title>A high-quality draft genome sequence of Diaporthe vaccinii, a causative agent of upright dieback and viscid rot disease in cranberry plants.</title>
        <authorList>
            <person name="Sarrasin M."/>
            <person name="Lang B.F."/>
            <person name="Burger G."/>
        </authorList>
    </citation>
    <scope>NUCLEOTIDE SEQUENCE [LARGE SCALE GENOMIC DNA]</scope>
    <source>
        <strain evidence="2 3">IS7</strain>
    </source>
</reference>
<feature type="region of interest" description="Disordered" evidence="1">
    <location>
        <begin position="563"/>
        <end position="591"/>
    </location>
</feature>
<keyword evidence="3" id="KW-1185">Reference proteome</keyword>
<gene>
    <name evidence="2" type="ORF">FJTKL_11501</name>
</gene>
<feature type="compositionally biased region" description="Pro residues" evidence="1">
    <location>
        <begin position="470"/>
        <end position="489"/>
    </location>
</feature>
<comment type="caution">
    <text evidence="2">The sequence shown here is derived from an EMBL/GenBank/DDBJ whole genome shotgun (WGS) entry which is preliminary data.</text>
</comment>
<feature type="compositionally biased region" description="Polar residues" evidence="1">
    <location>
        <begin position="239"/>
        <end position="288"/>
    </location>
</feature>
<feature type="region of interest" description="Disordered" evidence="1">
    <location>
        <begin position="410"/>
        <end position="491"/>
    </location>
</feature>
<dbReference type="EMBL" id="JBAWTH010000056">
    <property type="protein sequence ID" value="KAL2281605.1"/>
    <property type="molecule type" value="Genomic_DNA"/>
</dbReference>
<evidence type="ECO:0000313" key="3">
    <source>
        <dbReference type="Proteomes" id="UP001600888"/>
    </source>
</evidence>
<organism evidence="2 3">
    <name type="scientific">Diaporthe vaccinii</name>
    <dbReference type="NCBI Taxonomy" id="105482"/>
    <lineage>
        <taxon>Eukaryota</taxon>
        <taxon>Fungi</taxon>
        <taxon>Dikarya</taxon>
        <taxon>Ascomycota</taxon>
        <taxon>Pezizomycotina</taxon>
        <taxon>Sordariomycetes</taxon>
        <taxon>Sordariomycetidae</taxon>
        <taxon>Diaporthales</taxon>
        <taxon>Diaporthaceae</taxon>
        <taxon>Diaporthe</taxon>
        <taxon>Diaporthe eres species complex</taxon>
    </lineage>
</organism>
<evidence type="ECO:0000313" key="2">
    <source>
        <dbReference type="EMBL" id="KAL2281605.1"/>
    </source>
</evidence>
<feature type="compositionally biased region" description="Low complexity" evidence="1">
    <location>
        <begin position="565"/>
        <end position="579"/>
    </location>
</feature>
<feature type="compositionally biased region" description="Low complexity" evidence="1">
    <location>
        <begin position="150"/>
        <end position="163"/>
    </location>
</feature>
<feature type="region of interest" description="Disordered" evidence="1">
    <location>
        <begin position="1"/>
        <end position="288"/>
    </location>
</feature>
<feature type="compositionally biased region" description="Polar residues" evidence="1">
    <location>
        <begin position="110"/>
        <end position="132"/>
    </location>
</feature>
<feature type="compositionally biased region" description="Polar residues" evidence="1">
    <location>
        <begin position="170"/>
        <end position="182"/>
    </location>
</feature>
<proteinExistence type="predicted"/>
<sequence length="620" mass="66887">MDSGVAHKESSDSSPIKRKPEEEVQFVSSKPVKKCRGSRDSPAEANRGVNPADISRVGRPPGDTRPSNMPSHLGPSLPASQPLHESSNFNRGASLPSMENYVFPPPHDGITSQTSRSSPMLSPKQLPQTAPSGQPDAQMAPSTSPNANDAKPPAWFNAPWAAAGVPPQPTSMNLHMTPNQPMVTPYIQPSAPDPSAAVRDEKQQSRTSEKVTDPARCSQPASQPRREWGMEHIQKSHQYHPQENDGSMQATQPSRTQKAWRPTQSAPRTPPGQMSSAQVPAQQHAGNSNGYAVATVHPLSTKPPCFACEQMRQQALHNKTNIYPLIGPASHAHHGWHGPEVTHLTHPTHMQPTPFPNTGFAMSPDVPQNHTLQRPQLLYRGQLPMGYGLTRAPTQGPYPAAVQRALPIAETSASESAPGVPSHKFNHHPQLNLSPASTPMSQTERAQYTQGQSASSQPLATQTISTTAPSPTPTAAPAPRPLTPPPPENHSPNLIVDIAETCEALFPWDEVAERHNVPRQKVLDTFAAIIQLPLIRCTTDKKRHGRLATNRLKDYTRGKNAMCISSPASPATPPASASAKSDSNENQDNRPVLPGVVELANSMAPVGFPSTLTKKYPGTW</sequence>
<accession>A0ABR4EGV8</accession>
<evidence type="ECO:0000256" key="1">
    <source>
        <dbReference type="SAM" id="MobiDB-lite"/>
    </source>
</evidence>
<feature type="compositionally biased region" description="Polar residues" evidence="1">
    <location>
        <begin position="429"/>
        <end position="459"/>
    </location>
</feature>
<protein>
    <submittedName>
        <fullName evidence="2">Uncharacterized protein</fullName>
    </submittedName>
</protein>
<feature type="compositionally biased region" description="Low complexity" evidence="1">
    <location>
        <begin position="460"/>
        <end position="469"/>
    </location>
</feature>
<name>A0ABR4EGV8_9PEZI</name>
<dbReference type="Proteomes" id="UP001600888">
    <property type="component" value="Unassembled WGS sequence"/>
</dbReference>